<evidence type="ECO:0000313" key="3">
    <source>
        <dbReference type="Proteomes" id="UP000315589"/>
    </source>
</evidence>
<accession>A0A554LLJ1</accession>
<dbReference type="InterPro" id="IPR007813">
    <property type="entry name" value="PilN"/>
</dbReference>
<name>A0A554LLJ1_9BACT</name>
<sequence>MDEPSKTFVQGLPDNDGRRTVGVISLRILEAILLVTIAQFMIVMFASAQNTNKANLLNSEISQLESTLQLSDYKDTQVKLDAISDRLIVFNKFSQKTTDYSDFWDALQKAVVKDVSFESLAYSEKGEVAISGKAKSYEAIAKFLSSLKKQKTFSEVKLTSASNQKDYKIFSITFADKISNTPILTTTSTTASSETQGGTNE</sequence>
<comment type="caution">
    <text evidence="2">The sequence shown here is derived from an EMBL/GenBank/DDBJ whole genome shotgun (WGS) entry which is preliminary data.</text>
</comment>
<keyword evidence="1" id="KW-0812">Transmembrane</keyword>
<dbReference type="Proteomes" id="UP000315589">
    <property type="component" value="Unassembled WGS sequence"/>
</dbReference>
<reference evidence="2 3" key="1">
    <citation type="submission" date="2017-07" db="EMBL/GenBank/DDBJ databases">
        <title>Mechanisms for carbon and nitrogen cycling indicate functional differentiation within the Candidate Phyla Radiation.</title>
        <authorList>
            <person name="Danczak R.E."/>
            <person name="Johnston M.D."/>
            <person name="Kenah C."/>
            <person name="Slattery M."/>
            <person name="Wrighton K.C."/>
            <person name="Wilkins M.J."/>
        </authorList>
    </citation>
    <scope>NUCLEOTIDE SEQUENCE [LARGE SCALE GENOMIC DNA]</scope>
    <source>
        <strain evidence="2">Licking1014_85</strain>
    </source>
</reference>
<evidence type="ECO:0000256" key="1">
    <source>
        <dbReference type="SAM" id="Phobius"/>
    </source>
</evidence>
<proteinExistence type="predicted"/>
<dbReference type="AlphaFoldDB" id="A0A554LLJ1"/>
<dbReference type="PANTHER" id="PTHR40278">
    <property type="entry name" value="DNA UTILIZATION PROTEIN HOFN"/>
    <property type="match status" value="1"/>
</dbReference>
<dbReference type="PANTHER" id="PTHR40278:SF1">
    <property type="entry name" value="DNA UTILIZATION PROTEIN HOFN"/>
    <property type="match status" value="1"/>
</dbReference>
<evidence type="ECO:0000313" key="2">
    <source>
        <dbReference type="EMBL" id="TSC93732.1"/>
    </source>
</evidence>
<dbReference type="Pfam" id="PF05137">
    <property type="entry name" value="PilN"/>
    <property type="match status" value="1"/>
</dbReference>
<dbReference type="InterPro" id="IPR052534">
    <property type="entry name" value="Extracell_DNA_Util/SecSys_Comp"/>
</dbReference>
<keyword evidence="1" id="KW-1133">Transmembrane helix</keyword>
<dbReference type="EMBL" id="VMGI01000012">
    <property type="protein sequence ID" value="TSC93732.1"/>
    <property type="molecule type" value="Genomic_DNA"/>
</dbReference>
<keyword evidence="1" id="KW-0472">Membrane</keyword>
<protein>
    <recommendedName>
        <fullName evidence="4">Type IV pilus assembly protein PilN</fullName>
    </recommendedName>
</protein>
<organism evidence="2 3">
    <name type="scientific">Candidatus Berkelbacteria bacterium Licking1014_85</name>
    <dbReference type="NCBI Taxonomy" id="2017148"/>
    <lineage>
        <taxon>Bacteria</taxon>
        <taxon>Candidatus Berkelbacteria</taxon>
    </lineage>
</organism>
<gene>
    <name evidence="2" type="ORF">CEN91_135</name>
</gene>
<evidence type="ECO:0008006" key="4">
    <source>
        <dbReference type="Google" id="ProtNLM"/>
    </source>
</evidence>
<feature type="transmembrane region" description="Helical" evidence="1">
    <location>
        <begin position="28"/>
        <end position="48"/>
    </location>
</feature>